<name>A0A8H5FXR7_9AGAR</name>
<reference evidence="7 8" key="1">
    <citation type="journal article" date="2020" name="ISME J.">
        <title>Uncovering the hidden diversity of litter-decomposition mechanisms in mushroom-forming fungi.</title>
        <authorList>
            <person name="Floudas D."/>
            <person name="Bentzer J."/>
            <person name="Ahren D."/>
            <person name="Johansson T."/>
            <person name="Persson P."/>
            <person name="Tunlid A."/>
        </authorList>
    </citation>
    <scope>NUCLEOTIDE SEQUENCE [LARGE SCALE GENOMIC DNA]</scope>
    <source>
        <strain evidence="7 8">CBS 146.42</strain>
    </source>
</reference>
<proteinExistence type="predicted"/>
<protein>
    <recommendedName>
        <fullName evidence="9">WD40 repeat-like protein</fullName>
    </recommendedName>
</protein>
<dbReference type="PRINTS" id="PR00320">
    <property type="entry name" value="GPROTEINBRPT"/>
</dbReference>
<feature type="repeat" description="WD" evidence="5">
    <location>
        <begin position="536"/>
        <end position="582"/>
    </location>
</feature>
<dbReference type="InterPro" id="IPR006594">
    <property type="entry name" value="LisH"/>
</dbReference>
<comment type="caution">
    <text evidence="7">The sequence shown here is derived from an EMBL/GenBank/DDBJ whole genome shotgun (WGS) entry which is preliminary data.</text>
</comment>
<dbReference type="PROSITE" id="PS50294">
    <property type="entry name" value="WD_REPEATS_REGION"/>
    <property type="match status" value="4"/>
</dbReference>
<evidence type="ECO:0000256" key="3">
    <source>
        <dbReference type="ARBA" id="ARBA00022737"/>
    </source>
</evidence>
<evidence type="ECO:0000256" key="6">
    <source>
        <dbReference type="SAM" id="MobiDB-lite"/>
    </source>
</evidence>
<evidence type="ECO:0008006" key="9">
    <source>
        <dbReference type="Google" id="ProtNLM"/>
    </source>
</evidence>
<accession>A0A8H5FXR7</accession>
<dbReference type="PROSITE" id="PS00678">
    <property type="entry name" value="WD_REPEATS_1"/>
    <property type="match status" value="2"/>
</dbReference>
<gene>
    <name evidence="7" type="ORF">D9756_005817</name>
</gene>
<evidence type="ECO:0000256" key="1">
    <source>
        <dbReference type="ARBA" id="ARBA00004123"/>
    </source>
</evidence>
<dbReference type="PANTHER" id="PTHR22846">
    <property type="entry name" value="WD40 REPEAT PROTEIN"/>
    <property type="match status" value="1"/>
</dbReference>
<dbReference type="SMART" id="SM00667">
    <property type="entry name" value="LisH"/>
    <property type="match status" value="1"/>
</dbReference>
<organism evidence="7 8">
    <name type="scientific">Leucocoprinus leucothites</name>
    <dbReference type="NCBI Taxonomy" id="201217"/>
    <lineage>
        <taxon>Eukaryota</taxon>
        <taxon>Fungi</taxon>
        <taxon>Dikarya</taxon>
        <taxon>Basidiomycota</taxon>
        <taxon>Agaricomycotina</taxon>
        <taxon>Agaricomycetes</taxon>
        <taxon>Agaricomycetidae</taxon>
        <taxon>Agaricales</taxon>
        <taxon>Agaricineae</taxon>
        <taxon>Agaricaceae</taxon>
        <taxon>Leucocoprinus</taxon>
    </lineage>
</organism>
<dbReference type="SMART" id="SM00320">
    <property type="entry name" value="WD40"/>
    <property type="match status" value="7"/>
</dbReference>
<evidence type="ECO:0000313" key="8">
    <source>
        <dbReference type="Proteomes" id="UP000559027"/>
    </source>
</evidence>
<feature type="compositionally biased region" description="Low complexity" evidence="6">
    <location>
        <begin position="140"/>
        <end position="152"/>
    </location>
</feature>
<feature type="region of interest" description="Disordered" evidence="6">
    <location>
        <begin position="260"/>
        <end position="290"/>
    </location>
</feature>
<dbReference type="InterPro" id="IPR020472">
    <property type="entry name" value="WD40_PAC1"/>
</dbReference>
<dbReference type="GO" id="GO:0000118">
    <property type="term" value="C:histone deacetylase complex"/>
    <property type="evidence" value="ECO:0007669"/>
    <property type="project" value="TreeGrafter"/>
</dbReference>
<dbReference type="GO" id="GO:0003714">
    <property type="term" value="F:transcription corepressor activity"/>
    <property type="evidence" value="ECO:0007669"/>
    <property type="project" value="InterPro"/>
</dbReference>
<dbReference type="InterPro" id="IPR019775">
    <property type="entry name" value="WD40_repeat_CS"/>
</dbReference>
<dbReference type="PANTHER" id="PTHR22846:SF2">
    <property type="entry name" value="F-BOX-LIKE_WD REPEAT-CONTAINING PROTEIN EBI"/>
    <property type="match status" value="1"/>
</dbReference>
<feature type="region of interest" description="Disordered" evidence="6">
    <location>
        <begin position="140"/>
        <end position="247"/>
    </location>
</feature>
<dbReference type="GO" id="GO:0006357">
    <property type="term" value="P:regulation of transcription by RNA polymerase II"/>
    <property type="evidence" value="ECO:0007669"/>
    <property type="project" value="TreeGrafter"/>
</dbReference>
<dbReference type="Gene3D" id="2.130.10.10">
    <property type="entry name" value="YVTN repeat-like/Quinoprotein amine dehydrogenase"/>
    <property type="match status" value="1"/>
</dbReference>
<dbReference type="PROSITE" id="PS50082">
    <property type="entry name" value="WD_REPEATS_2"/>
    <property type="match status" value="5"/>
</dbReference>
<feature type="compositionally biased region" description="Polar residues" evidence="6">
    <location>
        <begin position="178"/>
        <end position="203"/>
    </location>
</feature>
<feature type="repeat" description="WD" evidence="5">
    <location>
        <begin position="394"/>
        <end position="435"/>
    </location>
</feature>
<dbReference type="AlphaFoldDB" id="A0A8H5FXR7"/>
<dbReference type="InterPro" id="IPR045183">
    <property type="entry name" value="Ebi-like"/>
</dbReference>
<keyword evidence="4" id="KW-0539">Nucleus</keyword>
<feature type="repeat" description="WD" evidence="5">
    <location>
        <begin position="295"/>
        <end position="337"/>
    </location>
</feature>
<dbReference type="Pfam" id="PF00400">
    <property type="entry name" value="WD40"/>
    <property type="match status" value="6"/>
</dbReference>
<feature type="repeat" description="WD" evidence="5">
    <location>
        <begin position="583"/>
        <end position="614"/>
    </location>
</feature>
<feature type="repeat" description="WD" evidence="5">
    <location>
        <begin position="477"/>
        <end position="511"/>
    </location>
</feature>
<comment type="subcellular location">
    <subcellularLocation>
        <location evidence="1">Nucleus</location>
    </subcellularLocation>
</comment>
<dbReference type="OrthoDB" id="1367865at2759"/>
<evidence type="ECO:0000313" key="7">
    <source>
        <dbReference type="EMBL" id="KAF5352647.1"/>
    </source>
</evidence>
<dbReference type="SUPFAM" id="SSF50978">
    <property type="entry name" value="WD40 repeat-like"/>
    <property type="match status" value="1"/>
</dbReference>
<dbReference type="EMBL" id="JAACJO010000011">
    <property type="protein sequence ID" value="KAF5352647.1"/>
    <property type="molecule type" value="Genomic_DNA"/>
</dbReference>
<dbReference type="InterPro" id="IPR036322">
    <property type="entry name" value="WD40_repeat_dom_sf"/>
</dbReference>
<feature type="compositionally biased region" description="Basic and acidic residues" evidence="6">
    <location>
        <begin position="222"/>
        <end position="231"/>
    </location>
</feature>
<dbReference type="Gene3D" id="1.20.960.30">
    <property type="match status" value="1"/>
</dbReference>
<sequence length="683" mass="75873">MRTQPSSPATSPLQQTTLLIILNPLYIRHRFPINQLYLDCTRMDAPPIRITADEINCLIYSYFKDSGFTHSAFTLCNESALQNSPWFHKHIPRGELVELLSKALLYLEVESHWHDNELIKGCKNKFSLLEHHVCSAETTSSAPLKSPLASSTTSRPIPALKAPIDKTLLSDRDVPTSREPQSLPISSQKFYGTTPVTQANGTLAPSDALAKRKVSPIQIDGPAEKRAKREPDDMDVDASTKSNSRSLAKIIPLQNTSLSIPLDSSISQGPDSSKHGRAQINSSSKSSDDKAIMMLPGHRTEVFVCSFNPKRHGQLATGSKDAVVNFWNLPDPSPSNSETMTWSGRPITVDNHVDGVAGDMTSLTWNPEGTLLAIGSYDTVLRIFTSDGGPYFTHYQHRGPIFSVRFSPNGRWLLSASLDETTCLFDVKEKRLVRQYRCHQDCCLDAEWLDDTTFVTAGADGNIYVMKTDELEPIKRISGHTDEINQLKCNPLRTRLVSCSDDHTARVWNVEKIEPDTDESIPGLGATNQVIIPIVLSGHTHSVTMMGWMPEQKSSSRELLATSSFDCTVRIWDSITGKCLKLLTDHQRPVYTLTFSPDGKWLATGSGDGWVHVYWVKTWEKRWSWSAGHSKRGVFEIAWQMVQGISRLAVALESHMIAIVDASKIPALQDPELNMNGTIHGVS</sequence>
<dbReference type="InterPro" id="IPR001680">
    <property type="entry name" value="WD40_rpt"/>
</dbReference>
<keyword evidence="2 5" id="KW-0853">WD repeat</keyword>
<evidence type="ECO:0000256" key="5">
    <source>
        <dbReference type="PROSITE-ProRule" id="PRU00221"/>
    </source>
</evidence>
<keyword evidence="8" id="KW-1185">Reference proteome</keyword>
<keyword evidence="3" id="KW-0677">Repeat</keyword>
<evidence type="ECO:0000256" key="4">
    <source>
        <dbReference type="ARBA" id="ARBA00023242"/>
    </source>
</evidence>
<dbReference type="InterPro" id="IPR015943">
    <property type="entry name" value="WD40/YVTN_repeat-like_dom_sf"/>
</dbReference>
<dbReference type="Pfam" id="PF08513">
    <property type="entry name" value="LisH"/>
    <property type="match status" value="1"/>
</dbReference>
<dbReference type="CDD" id="cd00200">
    <property type="entry name" value="WD40"/>
    <property type="match status" value="1"/>
</dbReference>
<dbReference type="PROSITE" id="PS50896">
    <property type="entry name" value="LISH"/>
    <property type="match status" value="1"/>
</dbReference>
<feature type="compositionally biased region" description="Polar residues" evidence="6">
    <location>
        <begin position="260"/>
        <end position="271"/>
    </location>
</feature>
<evidence type="ECO:0000256" key="2">
    <source>
        <dbReference type="ARBA" id="ARBA00022574"/>
    </source>
</evidence>
<dbReference type="Proteomes" id="UP000559027">
    <property type="component" value="Unassembled WGS sequence"/>
</dbReference>